<reference evidence="3 4" key="1">
    <citation type="submission" date="2017-01" db="EMBL/GenBank/DDBJ databases">
        <authorList>
            <person name="Mah S.A."/>
            <person name="Swanson W.J."/>
            <person name="Moy G.W."/>
            <person name="Vacquier V.D."/>
        </authorList>
    </citation>
    <scope>NUCLEOTIDE SEQUENCE [LARGE SCALE GENOMIC DNA]</scope>
    <source>
        <strain evidence="3 4">CGMCC 1.8909</strain>
    </source>
</reference>
<dbReference type="InterPro" id="IPR036380">
    <property type="entry name" value="Isochorismatase-like_sf"/>
</dbReference>
<dbReference type="Proteomes" id="UP000185687">
    <property type="component" value="Unassembled WGS sequence"/>
</dbReference>
<dbReference type="Pfam" id="PF00857">
    <property type="entry name" value="Isochorismatase"/>
    <property type="match status" value="1"/>
</dbReference>
<dbReference type="GeneID" id="30957928"/>
<evidence type="ECO:0000313" key="3">
    <source>
        <dbReference type="EMBL" id="SIS06479.1"/>
    </source>
</evidence>
<name>A0A1N7G1K0_9EURY</name>
<keyword evidence="1" id="KW-0378">Hydrolase</keyword>
<evidence type="ECO:0000259" key="2">
    <source>
        <dbReference type="Pfam" id="PF00857"/>
    </source>
</evidence>
<accession>A0A1N7G1K0</accession>
<dbReference type="GO" id="GO:0016787">
    <property type="term" value="F:hydrolase activity"/>
    <property type="evidence" value="ECO:0007669"/>
    <property type="project" value="UniProtKB-KW"/>
</dbReference>
<sequence length="287" mass="31738">MKQNSIGKSEELGKESARNNYLKKVEEAYKKYKETGVIEYPEWLYGSPKGNLFRVEVEDCPDFGETAMVEFDSGRTAFLSIDMQQDFCGEDGYVDAMGYDLSQTQRAVQPIWNVLETVRQTDIDVIHTREGHKQDLSDAPFNKLLRSKMAGDGDGIGETPAGGIGPLLTRGHENWDIIDKLAPEPSEPVIDKPTKGAFANTNIGLVLERLGTTHLVISGITTDVCVHTIMREANDRGYWCLLLKDATGATDNGNREAAIKQIKMQGGVFGWVSDSERFIKAVEEGVA</sequence>
<dbReference type="InterPro" id="IPR000868">
    <property type="entry name" value="Isochorismatase-like_dom"/>
</dbReference>
<dbReference type="CDD" id="cd00431">
    <property type="entry name" value="cysteine_hydrolases"/>
    <property type="match status" value="1"/>
</dbReference>
<feature type="domain" description="Isochorismatase-like" evidence="2">
    <location>
        <begin position="76"/>
        <end position="276"/>
    </location>
</feature>
<dbReference type="PANTHER" id="PTHR43540">
    <property type="entry name" value="PEROXYUREIDOACRYLATE/UREIDOACRYLATE AMIDOHYDROLASE-RELATED"/>
    <property type="match status" value="1"/>
</dbReference>
<dbReference type="Gene3D" id="3.40.50.850">
    <property type="entry name" value="Isochorismatase-like"/>
    <property type="match status" value="1"/>
</dbReference>
<dbReference type="EMBL" id="FTNP01000008">
    <property type="protein sequence ID" value="SIS06479.1"/>
    <property type="molecule type" value="Genomic_DNA"/>
</dbReference>
<dbReference type="AlphaFoldDB" id="A0A1N7G1K0"/>
<evidence type="ECO:0000256" key="1">
    <source>
        <dbReference type="ARBA" id="ARBA00022801"/>
    </source>
</evidence>
<organism evidence="3 4">
    <name type="scientific">Natronorubrum daqingense</name>
    <dbReference type="NCBI Taxonomy" id="588898"/>
    <lineage>
        <taxon>Archaea</taxon>
        <taxon>Methanobacteriati</taxon>
        <taxon>Methanobacteriota</taxon>
        <taxon>Stenosarchaea group</taxon>
        <taxon>Halobacteria</taxon>
        <taxon>Halobacteriales</taxon>
        <taxon>Natrialbaceae</taxon>
        <taxon>Natronorubrum</taxon>
    </lineage>
</organism>
<gene>
    <name evidence="3" type="ORF">SAMN05421809_3668</name>
</gene>
<dbReference type="RefSeq" id="WP_236996022.1">
    <property type="nucleotide sequence ID" value="NZ_CP019329.1"/>
</dbReference>
<proteinExistence type="predicted"/>
<evidence type="ECO:0000313" key="4">
    <source>
        <dbReference type="Proteomes" id="UP000185687"/>
    </source>
</evidence>
<dbReference type="InterPro" id="IPR050272">
    <property type="entry name" value="Isochorismatase-like_hydrls"/>
</dbReference>
<dbReference type="PANTHER" id="PTHR43540:SF9">
    <property type="entry name" value="FAMILY HYDROLASE, PUTATIVE (AFU_ORTHOLOGUE AFUA_2G08700)-RELATED"/>
    <property type="match status" value="1"/>
</dbReference>
<dbReference type="SUPFAM" id="SSF52499">
    <property type="entry name" value="Isochorismatase-like hydrolases"/>
    <property type="match status" value="1"/>
</dbReference>
<protein>
    <submittedName>
        <fullName evidence="3">Nicotinamidase-related amidase</fullName>
    </submittedName>
</protein>
<keyword evidence="4" id="KW-1185">Reference proteome</keyword>